<evidence type="ECO:0000259" key="2">
    <source>
        <dbReference type="Pfam" id="PF20266"/>
    </source>
</evidence>
<reference evidence="4" key="1">
    <citation type="submission" date="2025-08" db="UniProtKB">
        <authorList>
            <consortium name="RefSeq"/>
        </authorList>
    </citation>
    <scope>IDENTIFICATION</scope>
    <source>
        <tissue evidence="4">Gonads</tissue>
    </source>
</reference>
<dbReference type="RefSeq" id="XP_030768368.1">
    <property type="nucleotide sequence ID" value="XM_030912508.1"/>
</dbReference>
<dbReference type="GeneID" id="115891908"/>
<dbReference type="PANTHER" id="PTHR10656">
    <property type="entry name" value="CELL FATE DETERMINING PROTEIN MAB21-RELATED"/>
    <property type="match status" value="1"/>
</dbReference>
<evidence type="ECO:0000313" key="3">
    <source>
        <dbReference type="Proteomes" id="UP000504635"/>
    </source>
</evidence>
<organism evidence="3 4">
    <name type="scientific">Sitophilus oryzae</name>
    <name type="common">Rice weevil</name>
    <name type="synonym">Curculio oryzae</name>
    <dbReference type="NCBI Taxonomy" id="7048"/>
    <lineage>
        <taxon>Eukaryota</taxon>
        <taxon>Metazoa</taxon>
        <taxon>Ecdysozoa</taxon>
        <taxon>Arthropoda</taxon>
        <taxon>Hexapoda</taxon>
        <taxon>Insecta</taxon>
        <taxon>Pterygota</taxon>
        <taxon>Neoptera</taxon>
        <taxon>Endopterygota</taxon>
        <taxon>Coleoptera</taxon>
        <taxon>Polyphaga</taxon>
        <taxon>Cucujiformia</taxon>
        <taxon>Curculionidae</taxon>
        <taxon>Dryophthorinae</taxon>
        <taxon>Sitophilus</taxon>
    </lineage>
</organism>
<evidence type="ECO:0000313" key="4">
    <source>
        <dbReference type="RefSeq" id="XP_030768368.1"/>
    </source>
</evidence>
<dbReference type="Proteomes" id="UP000504635">
    <property type="component" value="Unplaced"/>
</dbReference>
<dbReference type="SMART" id="SM01265">
    <property type="entry name" value="Mab-21"/>
    <property type="match status" value="1"/>
</dbReference>
<dbReference type="KEGG" id="soy:115891908"/>
<dbReference type="PANTHER" id="PTHR10656:SF69">
    <property type="entry name" value="MAB-21-LIKE HHH_H2TH-LIKE DOMAIN-CONTAINING PROTEIN"/>
    <property type="match status" value="1"/>
</dbReference>
<keyword evidence="1" id="KW-0175">Coiled coil</keyword>
<dbReference type="OrthoDB" id="6112914at2759"/>
<dbReference type="InParanoid" id="A0A6J2YW68"/>
<dbReference type="FunCoup" id="A0A6J2YW68">
    <property type="interactions" value="2"/>
</dbReference>
<dbReference type="Pfam" id="PF20266">
    <property type="entry name" value="Mab-21_C"/>
    <property type="match status" value="1"/>
</dbReference>
<gene>
    <name evidence="4" type="primary">LOC115891908</name>
</gene>
<name>A0A6J2YW68_SITOR</name>
<keyword evidence="3" id="KW-1185">Reference proteome</keyword>
<proteinExistence type="predicted"/>
<evidence type="ECO:0000256" key="1">
    <source>
        <dbReference type="SAM" id="Coils"/>
    </source>
</evidence>
<protein>
    <submittedName>
        <fullName evidence="4">Uncharacterized protein LOC115891908</fullName>
    </submittedName>
</protein>
<dbReference type="InterPro" id="IPR046906">
    <property type="entry name" value="Mab-21_HhH/H2TH-like"/>
</dbReference>
<dbReference type="AlphaFoldDB" id="A0A6J2YW68"/>
<feature type="domain" description="Mab-21-like HhH/H2TH-like" evidence="2">
    <location>
        <begin position="374"/>
        <end position="442"/>
    </location>
</feature>
<dbReference type="InterPro" id="IPR024810">
    <property type="entry name" value="MAB21L/cGLR"/>
</dbReference>
<sequence length="741" mass="85909">MRQAAASPQEKEMNKTLLKDETVECTYPDTILDEVNKNIVYRPVEENSIGENLLAKRIYVINDLIEVVKSKEIPQYTSIDKPCYQVRIEESDRKGFVKLTQIQNNAAIFANREYDENYEPLPGPSSKSDSEYSYITELRTPKQIEVDTTVERRDTLPETCFTHRKVKCLPSEELDEDDEEERLKFLENLNEDDFIKDVIYVNSKGFMKYFQNTLFTTSLGKSLGFTEESIASAKAIPGKIFCDDVDIETTTTKTFEVIPAVGITWPLDQTYEFITREDRPTIVDRRTGIKYRWPTDGPGGMIDEIIELSAVLVPKGYAKKKGINVDNNLEWEMNFPKAERYLEARMSHAQMKSFLLLLTLHKSFIAPVTQQYGLLPEHIRTHMYWECEKDYRNWPEHRLGTKMLMVLNNLKKRLYVGVLPDYFVKDKNLFENIPQKYLQYAQKVLLEVLENPVPYFISSLRNLRYTSGKFYPSIDLKDLFESLTTKNSAGLVNPKLLTNQRIPYLKKRVYKDPEQQIQHLREVKIKEKILAKRLKEKEDQLLAQKKEELEKKAKSDIDLEVKIEKTLDLWKTKSILAFFIKIFLDIAKKSYVLATKEQALFYLKQAYYLTRILEEESPAFTDEAKEWYQLINVEESKIKRKSLRSASISDSKPPTPVKNPVVQFQFDISPHAKTGSIKLNNLQASYLNGSVNGQAPPALRNLKPVQRNTSFKENGTLQHSNSLRENGVIQPPRKKTVAFVT</sequence>
<dbReference type="Gene3D" id="1.10.1410.40">
    <property type="match status" value="1"/>
</dbReference>
<feature type="coiled-coil region" evidence="1">
    <location>
        <begin position="520"/>
        <end position="555"/>
    </location>
</feature>
<accession>A0A6J2YW68</accession>